<sequence>MTTPQIIKLNSGSPMETRDSYSRLVVVDNWIFGSLTAGRNYQTRELSSDPAEQARQCIANIKGALEAVGSSLADVVRANIIIPSREDIPVVLPVVAEAFRGIDPANVLTCAPLSLADFKVEIDITAYRGAGAAAQQRLKVTL</sequence>
<accession>A0ABX0V5T6</accession>
<reference evidence="1 2" key="1">
    <citation type="submission" date="2020-03" db="EMBL/GenBank/DDBJ databases">
        <title>Genomic Encyclopedia of Type Strains, Phase IV (KMG-IV): sequencing the most valuable type-strain genomes for metagenomic binning, comparative biology and taxonomic classification.</title>
        <authorList>
            <person name="Goeker M."/>
        </authorList>
    </citation>
    <scope>NUCLEOTIDE SEQUENCE [LARGE SCALE GENOMIC DNA]</scope>
    <source>
        <strain evidence="1 2">DSM 103870</strain>
    </source>
</reference>
<dbReference type="SUPFAM" id="SSF55298">
    <property type="entry name" value="YjgF-like"/>
    <property type="match status" value="1"/>
</dbReference>
<proteinExistence type="predicted"/>
<gene>
    <name evidence="1" type="ORF">FHS82_003725</name>
</gene>
<comment type="caution">
    <text evidence="1">The sequence shown here is derived from an EMBL/GenBank/DDBJ whole genome shotgun (WGS) entry which is preliminary data.</text>
</comment>
<dbReference type="Pfam" id="PF01042">
    <property type="entry name" value="Ribonuc_L-PSP"/>
    <property type="match status" value="1"/>
</dbReference>
<dbReference type="InterPro" id="IPR035959">
    <property type="entry name" value="RutC-like_sf"/>
</dbReference>
<keyword evidence="2" id="KW-1185">Reference proteome</keyword>
<dbReference type="PANTHER" id="PTHR43857">
    <property type="entry name" value="BLR7761 PROTEIN"/>
    <property type="match status" value="1"/>
</dbReference>
<dbReference type="Gene3D" id="3.30.1330.40">
    <property type="entry name" value="RutC-like"/>
    <property type="match status" value="1"/>
</dbReference>
<name>A0ABX0V5T6_9HYPH</name>
<protein>
    <submittedName>
        <fullName evidence="1">Enamine deaminase RidA (YjgF/YER057c/UK114 family)</fullName>
    </submittedName>
</protein>
<dbReference type="PANTHER" id="PTHR43857:SF1">
    <property type="entry name" value="YJGH FAMILY PROTEIN"/>
    <property type="match status" value="1"/>
</dbReference>
<dbReference type="InterPro" id="IPR006175">
    <property type="entry name" value="YjgF/YER057c/UK114"/>
</dbReference>
<dbReference type="EMBL" id="JAASQI010000011">
    <property type="protein sequence ID" value="NIJ59864.1"/>
    <property type="molecule type" value="Genomic_DNA"/>
</dbReference>
<dbReference type="Proteomes" id="UP001429580">
    <property type="component" value="Unassembled WGS sequence"/>
</dbReference>
<dbReference type="RefSeq" id="WP_166955697.1">
    <property type="nucleotide sequence ID" value="NZ_JAASQI010000011.1"/>
</dbReference>
<organism evidence="1 2">
    <name type="scientific">Pseudochelatococcus lubricantis</name>
    <dbReference type="NCBI Taxonomy" id="1538102"/>
    <lineage>
        <taxon>Bacteria</taxon>
        <taxon>Pseudomonadati</taxon>
        <taxon>Pseudomonadota</taxon>
        <taxon>Alphaproteobacteria</taxon>
        <taxon>Hyphomicrobiales</taxon>
        <taxon>Chelatococcaceae</taxon>
        <taxon>Pseudochelatococcus</taxon>
    </lineage>
</organism>
<evidence type="ECO:0000313" key="2">
    <source>
        <dbReference type="Proteomes" id="UP001429580"/>
    </source>
</evidence>
<evidence type="ECO:0000313" key="1">
    <source>
        <dbReference type="EMBL" id="NIJ59864.1"/>
    </source>
</evidence>